<dbReference type="EMBL" id="JAVIZJ010000019">
    <property type="protein sequence ID" value="MDR6212187.1"/>
    <property type="molecule type" value="Genomic_DNA"/>
</dbReference>
<proteinExistence type="predicted"/>
<reference evidence="1" key="1">
    <citation type="submission" date="2023-08" db="EMBL/GenBank/DDBJ databases">
        <title>Functional and genomic diversity of the sorghum phyllosphere microbiome.</title>
        <authorList>
            <person name="Shade A."/>
        </authorList>
    </citation>
    <scope>NUCLEOTIDE SEQUENCE</scope>
    <source>
        <strain evidence="1">SORGH_AS_0885</strain>
    </source>
</reference>
<name>A0ACC6INF8_9ACTN</name>
<keyword evidence="2" id="KW-1185">Reference proteome</keyword>
<evidence type="ECO:0000313" key="1">
    <source>
        <dbReference type="EMBL" id="MDR6212187.1"/>
    </source>
</evidence>
<dbReference type="Proteomes" id="UP001261666">
    <property type="component" value="Unassembled WGS sequence"/>
</dbReference>
<evidence type="ECO:0000313" key="2">
    <source>
        <dbReference type="Proteomes" id="UP001261666"/>
    </source>
</evidence>
<organism evidence="1 2">
    <name type="scientific">Nocardioides zeae</name>
    <dbReference type="NCBI Taxonomy" id="1457234"/>
    <lineage>
        <taxon>Bacteria</taxon>
        <taxon>Bacillati</taxon>
        <taxon>Actinomycetota</taxon>
        <taxon>Actinomycetes</taxon>
        <taxon>Propionibacteriales</taxon>
        <taxon>Nocardioidaceae</taxon>
        <taxon>Nocardioides</taxon>
    </lineage>
</organism>
<accession>A0ACC6INF8</accession>
<sequence length="331" mass="36555">MTRPDWWTWLAAVEEAVPNEGVYATALVWGRSCWNWRQGEWADLSRAQPLREHELGKKHPAGGVVDRTVRRRLKTLVDAGLLERIRGHSRWSPDTYAPTLPNTGQEGPELEAVNTGQVSPEFDVNTGRQGPEFDVNTGQPTPQHRTAEVAPPFPTEVPETSPARTHAHTREGRSKPGGITPAGEETMHWLLRRMDHKHGDGTSSRLAEGWRDKATVRLSQLRAAGWPEQDLVNRLMLRDWSTADSIGRVLMSRLDNVAAEPVPTTAAERARERSTQQRARAAATCAHGTPGGPQACPLCRHGAPEDDDQGDSGPLSREEALARARSAMQSR</sequence>
<comment type="caution">
    <text evidence="1">The sequence shown here is derived from an EMBL/GenBank/DDBJ whole genome shotgun (WGS) entry which is preliminary data.</text>
</comment>
<gene>
    <name evidence="1" type="ORF">QE364_003918</name>
</gene>
<protein>
    <submittedName>
        <fullName evidence="1">Uncharacterized protein</fullName>
    </submittedName>
</protein>